<dbReference type="GO" id="GO:0005737">
    <property type="term" value="C:cytoplasm"/>
    <property type="evidence" value="ECO:0007669"/>
    <property type="project" value="UniProtKB-SubCell"/>
</dbReference>
<dbReference type="STRING" id="2162.BRM9_0165"/>
<protein>
    <recommendedName>
        <fullName evidence="3">Sulfur carrier protein FdhD</fullName>
    </recommendedName>
</protein>
<comment type="function">
    <text evidence="3">Required for formate dehydrogenase (FDH) activity. Acts as a sulfur carrier protein that transfers sulfur from IscS to the molybdenum cofactor prior to its insertion into FDH.</text>
</comment>
<dbReference type="RefSeq" id="WP_023991257.1">
    <property type="nucleotide sequence ID" value="NZ_CP006933.1"/>
</dbReference>
<dbReference type="GO" id="GO:0016783">
    <property type="term" value="F:sulfurtransferase activity"/>
    <property type="evidence" value="ECO:0007669"/>
    <property type="project" value="InterPro"/>
</dbReference>
<organism evidence="4 5">
    <name type="scientific">Methanobacterium formicicum</name>
    <dbReference type="NCBI Taxonomy" id="2162"/>
    <lineage>
        <taxon>Archaea</taxon>
        <taxon>Methanobacteriati</taxon>
        <taxon>Methanobacteriota</taxon>
        <taxon>Methanomada group</taxon>
        <taxon>Methanobacteria</taxon>
        <taxon>Methanobacteriales</taxon>
        <taxon>Methanobacteriaceae</taxon>
        <taxon>Methanobacterium</taxon>
    </lineage>
</organism>
<dbReference type="InterPro" id="IPR003786">
    <property type="entry name" value="FdhD"/>
</dbReference>
<dbReference type="EMBL" id="CP006933">
    <property type="protein sequence ID" value="AIS30994.1"/>
    <property type="molecule type" value="Genomic_DNA"/>
</dbReference>
<dbReference type="AlphaFoldDB" id="A0A089ZUN5"/>
<dbReference type="GeneID" id="24791310"/>
<evidence type="ECO:0000313" key="5">
    <source>
        <dbReference type="Proteomes" id="UP000029661"/>
    </source>
</evidence>
<keyword evidence="2 3" id="KW-0501">Molybdenum cofactor biosynthesis</keyword>
<dbReference type="NCBIfam" id="TIGR00129">
    <property type="entry name" value="fdhD_narQ"/>
    <property type="match status" value="1"/>
</dbReference>
<dbReference type="Pfam" id="PF02634">
    <property type="entry name" value="FdhD-NarQ"/>
    <property type="match status" value="1"/>
</dbReference>
<name>A0A089ZUN5_METFO</name>
<dbReference type="PANTHER" id="PTHR30592">
    <property type="entry name" value="FORMATE DEHYDROGENASE"/>
    <property type="match status" value="1"/>
</dbReference>
<evidence type="ECO:0000256" key="2">
    <source>
        <dbReference type="ARBA" id="ARBA00023150"/>
    </source>
</evidence>
<dbReference type="Proteomes" id="UP000029661">
    <property type="component" value="Chromosome"/>
</dbReference>
<feature type="binding site" evidence="3">
    <location>
        <begin position="229"/>
        <end position="234"/>
    </location>
    <ligand>
        <name>Mo-bis(molybdopterin guanine dinucleotide)</name>
        <dbReference type="ChEBI" id="CHEBI:60539"/>
    </ligand>
</feature>
<dbReference type="Gene3D" id="3.40.140.10">
    <property type="entry name" value="Cytidine Deaminase, domain 2"/>
    <property type="match status" value="1"/>
</dbReference>
<comment type="similarity">
    <text evidence="3">Belongs to the FdhD family.</text>
</comment>
<evidence type="ECO:0000313" key="4">
    <source>
        <dbReference type="EMBL" id="AIS30994.1"/>
    </source>
</evidence>
<dbReference type="SUPFAM" id="SSF53927">
    <property type="entry name" value="Cytidine deaminase-like"/>
    <property type="match status" value="1"/>
</dbReference>
<accession>A0A089ZUN5</accession>
<dbReference type="OrthoDB" id="57189at2157"/>
<dbReference type="HAMAP" id="MF_00187">
    <property type="entry name" value="FdhD"/>
    <property type="match status" value="1"/>
</dbReference>
<reference evidence="4 5" key="1">
    <citation type="submission" date="2013-12" db="EMBL/GenBank/DDBJ databases">
        <title>The complete genome sequence of Methanobacterium sp. BRM9.</title>
        <authorList>
            <consortium name="Pastoral Greenhouse Gas Research Consortium"/>
            <person name="Kelly W.J."/>
            <person name="Leahy S.C."/>
            <person name="Perry R."/>
            <person name="Li D."/>
            <person name="Altermann E."/>
            <person name="Lambie S.C."/>
            <person name="Attwood G.T."/>
        </authorList>
    </citation>
    <scope>NUCLEOTIDE SEQUENCE [LARGE SCALE GENOMIC DNA]</scope>
    <source>
        <strain evidence="4 5">BRM9</strain>
    </source>
</reference>
<dbReference type="GO" id="GO:0006777">
    <property type="term" value="P:Mo-molybdopterin cofactor biosynthetic process"/>
    <property type="evidence" value="ECO:0007669"/>
    <property type="project" value="UniProtKB-UniRule"/>
</dbReference>
<dbReference type="PIRSF" id="PIRSF015626">
    <property type="entry name" value="FdhD"/>
    <property type="match status" value="1"/>
</dbReference>
<sequence>MNKMYKKVNIVKVNQDVQHTDDVVAIDTKMKLFVNGSKLGEFYLSPRDLEDFVLGYLLDERYIETREDVKNITVNDLNIEVELITDQPVERDNLACYDGWIHQDQELVKVNSDFKVERSQVMDSFDLLIQKAEVWSKTGGTHVAALVGEGKFIVREDVSRHVAVDKVIGAGLMAEIDFSQSFIVCSGRIPPDRVVKLANVGIPIMVTKAAPTIEGLKIGENAGITLIGFLRNGRFNIYTHPHRIIL</sequence>
<dbReference type="KEGG" id="mfc:BRM9_0165"/>
<dbReference type="GO" id="GO:0097163">
    <property type="term" value="F:sulfur carrier activity"/>
    <property type="evidence" value="ECO:0007669"/>
    <property type="project" value="UniProtKB-UniRule"/>
</dbReference>
<evidence type="ECO:0000256" key="3">
    <source>
        <dbReference type="HAMAP-Rule" id="MF_00187"/>
    </source>
</evidence>
<evidence type="ECO:0000256" key="1">
    <source>
        <dbReference type="ARBA" id="ARBA00022490"/>
    </source>
</evidence>
<dbReference type="PANTHER" id="PTHR30592:SF1">
    <property type="entry name" value="SULFUR CARRIER PROTEIN FDHD"/>
    <property type="match status" value="1"/>
</dbReference>
<proteinExistence type="inferred from homology"/>
<dbReference type="Gene3D" id="3.10.20.10">
    <property type="match status" value="1"/>
</dbReference>
<keyword evidence="1 3" id="KW-0963">Cytoplasm</keyword>
<comment type="subcellular location">
    <subcellularLocation>
        <location evidence="3">Cytoplasm</location>
    </subcellularLocation>
</comment>
<dbReference type="InterPro" id="IPR016193">
    <property type="entry name" value="Cytidine_deaminase-like"/>
</dbReference>
<gene>
    <name evidence="3 4" type="primary">fdhD</name>
    <name evidence="4" type="ORF">BRM9_0165</name>
</gene>
<feature type="active site" description="Cysteine persulfide intermediate" evidence="3">
    <location>
        <position position="96"/>
    </location>
</feature>